<dbReference type="InterPro" id="IPR010917">
    <property type="entry name" value="TonB_rcpt_CS"/>
</dbReference>
<evidence type="ECO:0000259" key="16">
    <source>
        <dbReference type="Pfam" id="PF07715"/>
    </source>
</evidence>
<evidence type="ECO:0000256" key="6">
    <source>
        <dbReference type="ARBA" id="ARBA00022729"/>
    </source>
</evidence>
<evidence type="ECO:0000256" key="5">
    <source>
        <dbReference type="ARBA" id="ARBA00022692"/>
    </source>
</evidence>
<dbReference type="Pfam" id="PF07715">
    <property type="entry name" value="Plug"/>
    <property type="match status" value="1"/>
</dbReference>
<keyword evidence="4" id="KW-0410">Iron transport</keyword>
<dbReference type="Gene3D" id="2.40.170.20">
    <property type="entry name" value="TonB-dependent receptor, beta-barrel domain"/>
    <property type="match status" value="1"/>
</dbReference>
<feature type="domain" description="TonB-dependent receptor-like beta-barrel" evidence="15">
    <location>
        <begin position="292"/>
        <end position="678"/>
    </location>
</feature>
<dbReference type="PANTHER" id="PTHR32552:SF81">
    <property type="entry name" value="TONB-DEPENDENT OUTER MEMBRANE RECEPTOR"/>
    <property type="match status" value="1"/>
</dbReference>
<accession>A0ABU3VYP2</accession>
<evidence type="ECO:0000256" key="11">
    <source>
        <dbReference type="ARBA" id="ARBA00023237"/>
    </source>
</evidence>
<dbReference type="InterPro" id="IPR000531">
    <property type="entry name" value="Beta-barrel_TonB"/>
</dbReference>
<dbReference type="EMBL" id="JAWIIJ010000007">
    <property type="protein sequence ID" value="MDV2079408.1"/>
    <property type="molecule type" value="Genomic_DNA"/>
</dbReference>
<comment type="similarity">
    <text evidence="12 14">Belongs to the TonB-dependent receptor family.</text>
</comment>
<dbReference type="PROSITE" id="PS01156">
    <property type="entry name" value="TONB_DEPENDENT_REC_2"/>
    <property type="match status" value="1"/>
</dbReference>
<evidence type="ECO:0000256" key="10">
    <source>
        <dbReference type="ARBA" id="ARBA00023136"/>
    </source>
</evidence>
<keyword evidence="7" id="KW-0408">Iron</keyword>
<dbReference type="Proteomes" id="UP001269819">
    <property type="component" value="Unassembled WGS sequence"/>
</dbReference>
<dbReference type="PROSITE" id="PS52016">
    <property type="entry name" value="TONB_DEPENDENT_REC_3"/>
    <property type="match status" value="1"/>
</dbReference>
<keyword evidence="9 14" id="KW-0798">TonB box</keyword>
<dbReference type="RefSeq" id="WP_316973967.1">
    <property type="nucleotide sequence ID" value="NZ_JAWIIJ010000007.1"/>
</dbReference>
<reference evidence="17 18" key="1">
    <citation type="submission" date="2023-10" db="EMBL/GenBank/DDBJ databases">
        <title>Characteristics and mechanism of a salt-tolerant marine origin heterotrophic nitrifying- aerobic denitrifying bacteria Marinobacter xestospongiae HN1.</title>
        <authorList>
            <person name="Qi R."/>
        </authorList>
    </citation>
    <scope>NUCLEOTIDE SEQUENCE [LARGE SCALE GENOMIC DNA]</scope>
    <source>
        <strain evidence="17 18">HN1</strain>
    </source>
</reference>
<evidence type="ECO:0000256" key="8">
    <source>
        <dbReference type="ARBA" id="ARBA00023065"/>
    </source>
</evidence>
<gene>
    <name evidence="17" type="ORF">RYS15_11975</name>
</gene>
<feature type="domain" description="TonB-dependent receptor plug" evidence="16">
    <location>
        <begin position="44"/>
        <end position="151"/>
    </location>
</feature>
<evidence type="ECO:0000256" key="4">
    <source>
        <dbReference type="ARBA" id="ARBA00022496"/>
    </source>
</evidence>
<keyword evidence="5 12" id="KW-0812">Transmembrane</keyword>
<evidence type="ECO:0000313" key="17">
    <source>
        <dbReference type="EMBL" id="MDV2079408.1"/>
    </source>
</evidence>
<feature type="short sequence motif" description="TonB C-terminal box" evidence="13">
    <location>
        <begin position="696"/>
        <end position="713"/>
    </location>
</feature>
<name>A0ABU3VYP2_9GAMM</name>
<protein>
    <submittedName>
        <fullName evidence="17">TonB-dependent receptor</fullName>
    </submittedName>
</protein>
<evidence type="ECO:0000256" key="12">
    <source>
        <dbReference type="PROSITE-ProRule" id="PRU01360"/>
    </source>
</evidence>
<evidence type="ECO:0000256" key="9">
    <source>
        <dbReference type="ARBA" id="ARBA00023077"/>
    </source>
</evidence>
<keyword evidence="11 12" id="KW-0998">Cell outer membrane</keyword>
<evidence type="ECO:0000256" key="3">
    <source>
        <dbReference type="ARBA" id="ARBA00022452"/>
    </source>
</evidence>
<keyword evidence="17" id="KW-0675">Receptor</keyword>
<keyword evidence="18" id="KW-1185">Reference proteome</keyword>
<evidence type="ECO:0000256" key="1">
    <source>
        <dbReference type="ARBA" id="ARBA00004571"/>
    </source>
</evidence>
<dbReference type="InterPro" id="IPR012910">
    <property type="entry name" value="Plug_dom"/>
</dbReference>
<evidence type="ECO:0000256" key="2">
    <source>
        <dbReference type="ARBA" id="ARBA00022448"/>
    </source>
</evidence>
<dbReference type="InterPro" id="IPR039426">
    <property type="entry name" value="TonB-dep_rcpt-like"/>
</dbReference>
<keyword evidence="8" id="KW-0406">Ion transport</keyword>
<evidence type="ECO:0000256" key="14">
    <source>
        <dbReference type="RuleBase" id="RU003357"/>
    </source>
</evidence>
<evidence type="ECO:0000256" key="7">
    <source>
        <dbReference type="ARBA" id="ARBA00023004"/>
    </source>
</evidence>
<evidence type="ECO:0000256" key="13">
    <source>
        <dbReference type="PROSITE-ProRule" id="PRU10144"/>
    </source>
</evidence>
<comment type="caution">
    <text evidence="17">The sequence shown here is derived from an EMBL/GenBank/DDBJ whole genome shotgun (WGS) entry which is preliminary data.</text>
</comment>
<dbReference type="Pfam" id="PF00593">
    <property type="entry name" value="TonB_dep_Rec_b-barrel"/>
    <property type="match status" value="1"/>
</dbReference>
<proteinExistence type="inferred from homology"/>
<sequence length="713" mass="77792">MSRQSVFPALILIAPALPAPVAAQDAHIRLPAIEVSADRRDEDLQEQPRAVTVLKHNEVETTPTEPGAGIALNSPGLTFSGFGQPGTDFLNIRGVGPLGYPLSATDHVVAYSVNEVPTSSFGFPASLFDMEQIEVLRGPQGTLFGRNALAGGINFVPHGADGDYERRLSVEAGTDGYKKGDFVAGDWLVANQLAARVALRFQDFDGDVPNSVANGTEGGTSLSGARLSLTAYTASGWDISTMLQADKRESHNSYLLYYEHPNFPESGDDRIPEHNRENLQAIIKAEKQFGHARLTSLTGFQKQHIDGDVGASDAYLYSALTGQPESSFTDATTDYFLTEERERIFSQELRLASDDDSHFSWVAGANYFQSGYSGERDAKSATQPTSNGVTDVDIDTRSWSLFADGTWAMTHRLRLSAGIRYGWEDQDVDGHYVSNGFPGTVPTFHQTDDIGDHYTTGRLGLSFDVTDTTTAYASWSRGYAAGGYEKLLVGSATGVKTDPFKSATNTTWETGLKYVSADDRMSINAALFHNDVKDGQMFDFEFREGLVYYTFTNQDYRSYGLELDGAYQATADLQLRASLTLLDSDMQSVSATTNTGASKGNEVPLTPNVSATLGFDYRIAVTSVNLFDDILLSADWLYVGDREGDIGNNFKLPDHDILNARVSWRRGDNSLYLFGHNLLDERPVHFSSEYTPDIHTASVGTGRILGLGLSIAF</sequence>
<evidence type="ECO:0000313" key="18">
    <source>
        <dbReference type="Proteomes" id="UP001269819"/>
    </source>
</evidence>
<keyword evidence="6" id="KW-0732">Signal</keyword>
<comment type="subcellular location">
    <subcellularLocation>
        <location evidence="1 12">Cell outer membrane</location>
        <topology evidence="1 12">Multi-pass membrane protein</topology>
    </subcellularLocation>
</comment>
<organism evidence="17 18">
    <name type="scientific">Marinobacter xestospongiae</name>
    <dbReference type="NCBI Taxonomy" id="994319"/>
    <lineage>
        <taxon>Bacteria</taxon>
        <taxon>Pseudomonadati</taxon>
        <taxon>Pseudomonadota</taxon>
        <taxon>Gammaproteobacteria</taxon>
        <taxon>Pseudomonadales</taxon>
        <taxon>Marinobacteraceae</taxon>
        <taxon>Marinobacter</taxon>
    </lineage>
</organism>
<keyword evidence="3 12" id="KW-1134">Transmembrane beta strand</keyword>
<keyword evidence="10 12" id="KW-0472">Membrane</keyword>
<evidence type="ECO:0000259" key="15">
    <source>
        <dbReference type="Pfam" id="PF00593"/>
    </source>
</evidence>
<dbReference type="SUPFAM" id="SSF56935">
    <property type="entry name" value="Porins"/>
    <property type="match status" value="1"/>
</dbReference>
<dbReference type="InterPro" id="IPR036942">
    <property type="entry name" value="Beta-barrel_TonB_sf"/>
</dbReference>
<dbReference type="PANTHER" id="PTHR32552">
    <property type="entry name" value="FERRICHROME IRON RECEPTOR-RELATED"/>
    <property type="match status" value="1"/>
</dbReference>
<keyword evidence="2 12" id="KW-0813">Transport</keyword>